<gene>
    <name evidence="1" type="ORF">CVT25_015209</name>
</gene>
<dbReference type="InParanoid" id="A0A409WRN4"/>
<evidence type="ECO:0000313" key="2">
    <source>
        <dbReference type="Proteomes" id="UP000283269"/>
    </source>
</evidence>
<dbReference type="AlphaFoldDB" id="A0A409WRN4"/>
<sequence>MGCRGPVLKASSISLERTAIQAHVRIANDVADIRGPASPPSFGFPASKRQLDVHMLSYTSKPFEAPDAYPLDLHYTDPVLPLESVRFGAQLHCSFEIMRFFVSNIKLAGYRDSSDSSRIFRP</sequence>
<accession>A0A409WRN4</accession>
<keyword evidence="2" id="KW-1185">Reference proteome</keyword>
<reference evidence="1 2" key="1">
    <citation type="journal article" date="2018" name="Evol. Lett.">
        <title>Horizontal gene cluster transfer increased hallucinogenic mushroom diversity.</title>
        <authorList>
            <person name="Reynolds H.T."/>
            <person name="Vijayakumar V."/>
            <person name="Gluck-Thaler E."/>
            <person name="Korotkin H.B."/>
            <person name="Matheny P.B."/>
            <person name="Slot J.C."/>
        </authorList>
    </citation>
    <scope>NUCLEOTIDE SEQUENCE [LARGE SCALE GENOMIC DNA]</scope>
    <source>
        <strain evidence="1 2">2631</strain>
    </source>
</reference>
<dbReference type="Proteomes" id="UP000283269">
    <property type="component" value="Unassembled WGS sequence"/>
</dbReference>
<protein>
    <submittedName>
        <fullName evidence="1">Uncharacterized protein</fullName>
    </submittedName>
</protein>
<comment type="caution">
    <text evidence="1">The sequence shown here is derived from an EMBL/GenBank/DDBJ whole genome shotgun (WGS) entry which is preliminary data.</text>
</comment>
<proteinExistence type="predicted"/>
<dbReference type="EMBL" id="NHYD01003274">
    <property type="protein sequence ID" value="PPQ81195.1"/>
    <property type="molecule type" value="Genomic_DNA"/>
</dbReference>
<name>A0A409WRN4_PSICY</name>
<organism evidence="1 2">
    <name type="scientific">Psilocybe cyanescens</name>
    <dbReference type="NCBI Taxonomy" id="93625"/>
    <lineage>
        <taxon>Eukaryota</taxon>
        <taxon>Fungi</taxon>
        <taxon>Dikarya</taxon>
        <taxon>Basidiomycota</taxon>
        <taxon>Agaricomycotina</taxon>
        <taxon>Agaricomycetes</taxon>
        <taxon>Agaricomycetidae</taxon>
        <taxon>Agaricales</taxon>
        <taxon>Agaricineae</taxon>
        <taxon>Strophariaceae</taxon>
        <taxon>Psilocybe</taxon>
    </lineage>
</organism>
<evidence type="ECO:0000313" key="1">
    <source>
        <dbReference type="EMBL" id="PPQ81195.1"/>
    </source>
</evidence>